<evidence type="ECO:0000256" key="1">
    <source>
        <dbReference type="SAM" id="Phobius"/>
    </source>
</evidence>
<feature type="transmembrane region" description="Helical" evidence="1">
    <location>
        <begin position="48"/>
        <end position="71"/>
    </location>
</feature>
<keyword evidence="1" id="KW-1133">Transmembrane helix</keyword>
<feature type="transmembrane region" description="Helical" evidence="1">
    <location>
        <begin position="26"/>
        <end position="42"/>
    </location>
</feature>
<feature type="transmembrane region" description="Helical" evidence="1">
    <location>
        <begin position="139"/>
        <end position="157"/>
    </location>
</feature>
<accession>A0A6C0F6Y8</accession>
<keyword evidence="1" id="KW-0812">Transmembrane</keyword>
<dbReference type="EMBL" id="MN738796">
    <property type="protein sequence ID" value="QHT37438.1"/>
    <property type="molecule type" value="Genomic_DNA"/>
</dbReference>
<name>A0A6C0F6Y8_9ZZZZ</name>
<organism evidence="2">
    <name type="scientific">viral metagenome</name>
    <dbReference type="NCBI Taxonomy" id="1070528"/>
    <lineage>
        <taxon>unclassified sequences</taxon>
        <taxon>metagenomes</taxon>
        <taxon>organismal metagenomes</taxon>
    </lineage>
</organism>
<proteinExistence type="predicted"/>
<protein>
    <submittedName>
        <fullName evidence="2">Uncharacterized protein</fullName>
    </submittedName>
</protein>
<feature type="transmembrane region" description="Helical" evidence="1">
    <location>
        <begin position="105"/>
        <end position="127"/>
    </location>
</feature>
<evidence type="ECO:0000313" key="2">
    <source>
        <dbReference type="EMBL" id="QHT37438.1"/>
    </source>
</evidence>
<keyword evidence="1" id="KW-0472">Membrane</keyword>
<dbReference type="AlphaFoldDB" id="A0A6C0F6Y8"/>
<sequence length="202" mass="23705">MCYGNMCYDNKCCSKNCKKCCKKIPIKRYFLPLLGILAIIPIEEVRTLIYLPIIVFVASVILFWNYTWIVYYTASKPLYYEDLFLDIKKLPNYEVDNVIKKRFKLILEIVLVITNSILMAILSDVWILRTDDDKDILSIVGTTGGIIKIFQIINNTISRTMLKILRKCILKESQNMHNNKREKIKNLIKLKDIEVKEDKEDI</sequence>
<reference evidence="2" key="1">
    <citation type="journal article" date="2020" name="Nature">
        <title>Giant virus diversity and host interactions through global metagenomics.</title>
        <authorList>
            <person name="Schulz F."/>
            <person name="Roux S."/>
            <person name="Paez-Espino D."/>
            <person name="Jungbluth S."/>
            <person name="Walsh D.A."/>
            <person name="Denef V.J."/>
            <person name="McMahon K.D."/>
            <person name="Konstantinidis K.T."/>
            <person name="Eloe-Fadrosh E.A."/>
            <person name="Kyrpides N.C."/>
            <person name="Woyke T."/>
        </authorList>
    </citation>
    <scope>NUCLEOTIDE SEQUENCE</scope>
    <source>
        <strain evidence="2">GVMAG-S-ERX555997-44</strain>
    </source>
</reference>